<dbReference type="GeneID" id="65066780"/>
<dbReference type="Gene3D" id="3.40.50.300">
    <property type="entry name" value="P-loop containing nucleotide triphosphate hydrolases"/>
    <property type="match status" value="1"/>
</dbReference>
<dbReference type="GO" id="GO:0016301">
    <property type="term" value="F:kinase activity"/>
    <property type="evidence" value="ECO:0007669"/>
    <property type="project" value="UniProtKB-KW"/>
</dbReference>
<dbReference type="InterPro" id="IPR048444">
    <property type="entry name" value="DNMK"/>
</dbReference>
<keyword evidence="1" id="KW-0808">Transferase</keyword>
<dbReference type="RefSeq" id="YP_010077864.1">
    <property type="nucleotide sequence ID" value="NC_054952.1"/>
</dbReference>
<dbReference type="Pfam" id="PF21448">
    <property type="entry name" value="DNMK"/>
    <property type="match status" value="1"/>
</dbReference>
<keyword evidence="1" id="KW-0418">Kinase</keyword>
<accession>A0A0H4ISG2</accession>
<dbReference type="EMBL" id="KR560069">
    <property type="protein sequence ID" value="AKO61671.1"/>
    <property type="molecule type" value="Genomic_DNA"/>
</dbReference>
<reference evidence="1 2" key="1">
    <citation type="submission" date="2015-05" db="EMBL/GenBank/DDBJ databases">
        <authorList>
            <person name="Liu X."/>
            <person name="Tong Y."/>
            <person name="Huang Y."/>
            <person name="Fan H."/>
            <person name="An X."/>
            <person name="Mi Z."/>
            <person name="Zhang Z."/>
        </authorList>
    </citation>
    <scope>NUCLEOTIDE SEQUENCE [LARGE SCALE GENOMIC DNA]</scope>
</reference>
<dbReference type="SUPFAM" id="SSF52540">
    <property type="entry name" value="P-loop containing nucleoside triphosphate hydrolases"/>
    <property type="match status" value="1"/>
</dbReference>
<dbReference type="InterPro" id="IPR027417">
    <property type="entry name" value="P-loop_NTPase"/>
</dbReference>
<protein>
    <submittedName>
        <fullName evidence="1">Putative deoxynucleotide monophosphate kinase</fullName>
    </submittedName>
</protein>
<name>A0A0H4ISG2_9CAUD</name>
<dbReference type="KEGG" id="vg:65066780"/>
<organism evidence="1 2">
    <name type="scientific">Stenotrophomonas phage IME-SM1</name>
    <dbReference type="NCBI Taxonomy" id="1654717"/>
    <lineage>
        <taxon>Viruses</taxon>
        <taxon>Duplodnaviria</taxon>
        <taxon>Heunggongvirae</taxon>
        <taxon>Uroviricota</taxon>
        <taxon>Caudoviricetes</taxon>
        <taxon>Menderavirus</taxon>
        <taxon>Menderavirus IMESM1</taxon>
    </lineage>
</organism>
<proteinExistence type="predicted"/>
<evidence type="ECO:0000313" key="1">
    <source>
        <dbReference type="EMBL" id="AKO61671.1"/>
    </source>
</evidence>
<keyword evidence="2" id="KW-1185">Reference proteome</keyword>
<dbReference type="Proteomes" id="UP000224291">
    <property type="component" value="Segment"/>
</dbReference>
<sequence length="200" mass="23084">MYPVIGFSGKIGSGKDSAATFLMQAIEKHDLPEYMRYAFARPLKEASSFMFGWTMDQIEDRAFKEAVDPNWGFTPRRAMQLLGTEFGRALKPTLWLDFASKALKRSREDGWAGLIVTDVRFENEAQWIRDQGGLLIHVTREEDTKPKSWFRRLLDKLIKPKVHSSEIMPAFVEGDFKIYNTKSLEALKDKMEWVAQTVLK</sequence>
<evidence type="ECO:0000313" key="2">
    <source>
        <dbReference type="Proteomes" id="UP000224291"/>
    </source>
</evidence>